<dbReference type="EMBL" id="BMTD01000008">
    <property type="protein sequence ID" value="GGU99025.1"/>
    <property type="molecule type" value="Genomic_DNA"/>
</dbReference>
<dbReference type="Proteomes" id="UP000618795">
    <property type="component" value="Unassembled WGS sequence"/>
</dbReference>
<reference evidence="1" key="2">
    <citation type="submission" date="2020-09" db="EMBL/GenBank/DDBJ databases">
        <authorList>
            <person name="Sun Q."/>
            <person name="Ohkuma M."/>
        </authorList>
    </citation>
    <scope>NUCLEOTIDE SEQUENCE</scope>
    <source>
        <strain evidence="1">JCM 4369</strain>
    </source>
</reference>
<evidence type="ECO:0000313" key="2">
    <source>
        <dbReference type="Proteomes" id="UP000618795"/>
    </source>
</evidence>
<reference evidence="1" key="1">
    <citation type="journal article" date="2014" name="Int. J. Syst. Evol. Microbiol.">
        <title>Complete genome sequence of Corynebacterium casei LMG S-19264T (=DSM 44701T), isolated from a smear-ripened cheese.</title>
        <authorList>
            <consortium name="US DOE Joint Genome Institute (JGI-PGF)"/>
            <person name="Walter F."/>
            <person name="Albersmeier A."/>
            <person name="Kalinowski J."/>
            <person name="Ruckert C."/>
        </authorList>
    </citation>
    <scope>NUCLEOTIDE SEQUENCE</scope>
    <source>
        <strain evidence="1">JCM 4369</strain>
    </source>
</reference>
<gene>
    <name evidence="1" type="ORF">GCM10010260_39010</name>
</gene>
<accession>A0A918IBX1</accession>
<dbReference type="AlphaFoldDB" id="A0A918IBX1"/>
<organism evidence="1 2">
    <name type="scientific">Streptomyces filipinensis</name>
    <dbReference type="NCBI Taxonomy" id="66887"/>
    <lineage>
        <taxon>Bacteria</taxon>
        <taxon>Bacillati</taxon>
        <taxon>Actinomycetota</taxon>
        <taxon>Actinomycetes</taxon>
        <taxon>Kitasatosporales</taxon>
        <taxon>Streptomycetaceae</taxon>
        <taxon>Streptomyces</taxon>
    </lineage>
</organism>
<comment type="caution">
    <text evidence="1">The sequence shown here is derived from an EMBL/GenBank/DDBJ whole genome shotgun (WGS) entry which is preliminary data.</text>
</comment>
<dbReference type="RefSeq" id="WP_191874774.1">
    <property type="nucleotide sequence ID" value="NZ_BMTD01000008.1"/>
</dbReference>
<sequence length="462" mass="49361">MGEITAASADPPAGPSAAVAHWNAFAKAVADVLESEPSASRTTVLHALHACHRELKTVDPLHPYEEDAAETITRVMEATLALGFAIRAGQAAAGTVTGEPVTTEASAGALAEPGHDTGSGADPVARFAERLSELCAELGDEHTRHLSGWRHARPKGRPQAADHQQAAAVWTALHMALLRLPDADRRIWQEKAAQAAQEYVGGPPPGWEDPDVIVPALPAPQGPAAPDGCGGIPQAVTVPLDLSDAESLRQAAAAAPPEVLEAVDVAGVDSLGPDDLRLSWAARAGQILRLAGLDPELHAISYPLNYPCTSRLPLVEGKNQKNFRTRLLTQLASAAQAHHSKRDGKTQLGAARQLDGVLGGLLHWPTAAPGSWWWRWRKEVSLILEPLARAVDHEVVYDQTSEWQKTDLDNCTETGLNLGGAGEPDERLVQWVFFTPLCRTGVAEPRTDFRGRVVRRPDPADT</sequence>
<proteinExistence type="predicted"/>
<evidence type="ECO:0000313" key="1">
    <source>
        <dbReference type="EMBL" id="GGU99025.1"/>
    </source>
</evidence>
<keyword evidence="2" id="KW-1185">Reference proteome</keyword>
<name>A0A918IBX1_9ACTN</name>
<protein>
    <submittedName>
        <fullName evidence="1">Uncharacterized protein</fullName>
    </submittedName>
</protein>